<dbReference type="RefSeq" id="WP_311594203.1">
    <property type="nucleotide sequence ID" value="NZ_JAVRHV010000007.1"/>
</dbReference>
<keyword evidence="5" id="KW-1185">Reference proteome</keyword>
<organism evidence="4 5">
    <name type="scientific">Urechidicola vernalis</name>
    <dbReference type="NCBI Taxonomy" id="3075600"/>
    <lineage>
        <taxon>Bacteria</taxon>
        <taxon>Pseudomonadati</taxon>
        <taxon>Bacteroidota</taxon>
        <taxon>Flavobacteriia</taxon>
        <taxon>Flavobacteriales</taxon>
        <taxon>Flavobacteriaceae</taxon>
        <taxon>Urechidicola</taxon>
    </lineage>
</organism>
<evidence type="ECO:0000256" key="2">
    <source>
        <dbReference type="ARBA" id="ARBA00023125"/>
    </source>
</evidence>
<dbReference type="InterPro" id="IPR010998">
    <property type="entry name" value="Integrase_recombinase_N"/>
</dbReference>
<dbReference type="PANTHER" id="PTHR30349:SF41">
    <property type="entry name" value="INTEGRASE_RECOMBINASE PROTEIN MJ0367-RELATED"/>
    <property type="match status" value="1"/>
</dbReference>
<accession>A0ABU2Y7E6</accession>
<dbReference type="InterPro" id="IPR013762">
    <property type="entry name" value="Integrase-like_cat_sf"/>
</dbReference>
<protein>
    <submittedName>
        <fullName evidence="4">Site-specific integrase</fullName>
    </submittedName>
</protein>
<evidence type="ECO:0000313" key="5">
    <source>
        <dbReference type="Proteomes" id="UP001252186"/>
    </source>
</evidence>
<reference evidence="4 5" key="1">
    <citation type="submission" date="2023-09" db="EMBL/GenBank/DDBJ databases">
        <authorList>
            <person name="Rey-Velasco X."/>
        </authorList>
    </citation>
    <scope>NUCLEOTIDE SEQUENCE [LARGE SCALE GENOMIC DNA]</scope>
    <source>
        <strain evidence="4 5">P050</strain>
    </source>
</reference>
<gene>
    <name evidence="4" type="ORF">RM519_12740</name>
</gene>
<dbReference type="EMBL" id="JAVRHV010000007">
    <property type="protein sequence ID" value="MDT0554119.1"/>
    <property type="molecule type" value="Genomic_DNA"/>
</dbReference>
<evidence type="ECO:0000313" key="4">
    <source>
        <dbReference type="EMBL" id="MDT0554119.1"/>
    </source>
</evidence>
<evidence type="ECO:0000256" key="1">
    <source>
        <dbReference type="ARBA" id="ARBA00008857"/>
    </source>
</evidence>
<keyword evidence="2" id="KW-0238">DNA-binding</keyword>
<dbReference type="Proteomes" id="UP001252186">
    <property type="component" value="Unassembled WGS sequence"/>
</dbReference>
<comment type="caution">
    <text evidence="4">The sequence shown here is derived from an EMBL/GenBank/DDBJ whole genome shotgun (WGS) entry which is preliminary data.</text>
</comment>
<proteinExistence type="inferred from homology"/>
<comment type="similarity">
    <text evidence="1">Belongs to the 'phage' integrase family.</text>
</comment>
<dbReference type="PANTHER" id="PTHR30349">
    <property type="entry name" value="PHAGE INTEGRASE-RELATED"/>
    <property type="match status" value="1"/>
</dbReference>
<keyword evidence="3" id="KW-0233">DNA recombination</keyword>
<evidence type="ECO:0000256" key="3">
    <source>
        <dbReference type="ARBA" id="ARBA00023172"/>
    </source>
</evidence>
<sequence length="435" mass="51116">MPTLSELLIFDFQNEHVLEHDLLEKKNYSPPKIYNANGDLSKRWYVYFSYRNPTTGKLQRVKNIYGKANKFKTKEERLTVLTVYRKKLLQLLKKGYNPYADNSSLYNQSNQTPQVPKKVEIQPKKEVAIVIEQEPIMAIKEALEFGLQLKEKLVNPTTKRSYENKAKLFLKWLNENHPTLVTVDALDKKLMTNFLNSVLIKSSPRNRNNFRTELGSVLQVLEDNEIITENVFKKIPVLKTKPKRHKPYTEKKKNEIFSNLEKEDPILLFFIKFVAYGFMRPVEVCRVRVGDIDVVNRTVKFKAKNSDYKTKLIPQLLWDELPDLSKLDKDALLFTPNTIGGDWDAEVESRREHFTNRFRAIVKIPFKLGADYTMYSFRHTYTVKVYREFRKKYAPFEAKSRLMLITGHTSMSALEKYLRDIDAELPKDYSEMLES</sequence>
<dbReference type="Gene3D" id="1.10.443.10">
    <property type="entry name" value="Intergrase catalytic core"/>
    <property type="match status" value="1"/>
</dbReference>
<dbReference type="InterPro" id="IPR050090">
    <property type="entry name" value="Tyrosine_recombinase_XerCD"/>
</dbReference>
<dbReference type="InterPro" id="IPR011010">
    <property type="entry name" value="DNA_brk_join_enz"/>
</dbReference>
<name>A0ABU2Y7E6_9FLAO</name>
<dbReference type="Gene3D" id="1.10.150.130">
    <property type="match status" value="1"/>
</dbReference>
<dbReference type="SUPFAM" id="SSF56349">
    <property type="entry name" value="DNA breaking-rejoining enzymes"/>
    <property type="match status" value="1"/>
</dbReference>